<feature type="domain" description="Acyl-CoA dehydrogenase C-terminal" evidence="3">
    <location>
        <begin position="242"/>
        <end position="365"/>
    </location>
</feature>
<dbReference type="RefSeq" id="WP_188808915.1">
    <property type="nucleotide sequence ID" value="NZ_BAAAWV010000001.1"/>
</dbReference>
<dbReference type="InterPro" id="IPR036250">
    <property type="entry name" value="AcylCo_DH-like_C"/>
</dbReference>
<comment type="caution">
    <text evidence="4">The sequence shown here is derived from an EMBL/GenBank/DDBJ whole genome shotgun (WGS) entry which is preliminary data.</text>
</comment>
<dbReference type="SUPFAM" id="SSF56645">
    <property type="entry name" value="Acyl-CoA dehydrogenase NM domain-like"/>
    <property type="match status" value="1"/>
</dbReference>
<dbReference type="Proteomes" id="UP000596938">
    <property type="component" value="Unassembled WGS sequence"/>
</dbReference>
<dbReference type="Gene3D" id="1.20.140.10">
    <property type="entry name" value="Butyryl-CoA Dehydrogenase, subunit A, domain 3"/>
    <property type="match status" value="1"/>
</dbReference>
<dbReference type="PANTHER" id="PTHR43884">
    <property type="entry name" value="ACYL-COA DEHYDROGENASE"/>
    <property type="match status" value="1"/>
</dbReference>
<dbReference type="InterPro" id="IPR037069">
    <property type="entry name" value="AcylCoA_DH/ox_N_sf"/>
</dbReference>
<keyword evidence="1" id="KW-0560">Oxidoreductase</keyword>
<dbReference type="PIRSF" id="PIRSF016578">
    <property type="entry name" value="HsaA"/>
    <property type="match status" value="1"/>
</dbReference>
<accession>A0ABQ1XCT2</accession>
<dbReference type="Gene3D" id="2.40.110.10">
    <property type="entry name" value="Butyryl-CoA Dehydrogenase, subunit A, domain 2"/>
    <property type="match status" value="1"/>
</dbReference>
<gene>
    <name evidence="4" type="ORF">GCM10011577_05060</name>
</gene>
<dbReference type="Pfam" id="PF02771">
    <property type="entry name" value="Acyl-CoA_dh_N"/>
    <property type="match status" value="1"/>
</dbReference>
<dbReference type="InterPro" id="IPR046373">
    <property type="entry name" value="Acyl-CoA_Oxase/DH_mid-dom_sf"/>
</dbReference>
<protein>
    <submittedName>
        <fullName evidence="4">Acyl-CoA dehydrogenase</fullName>
    </submittedName>
</protein>
<evidence type="ECO:0000256" key="1">
    <source>
        <dbReference type="ARBA" id="ARBA00023002"/>
    </source>
</evidence>
<evidence type="ECO:0000313" key="5">
    <source>
        <dbReference type="Proteomes" id="UP000596938"/>
    </source>
</evidence>
<feature type="domain" description="Acyl-CoA dehydrogenase/oxidase N-terminal" evidence="2">
    <location>
        <begin position="13"/>
        <end position="82"/>
    </location>
</feature>
<organism evidence="4 5">
    <name type="scientific">Pseudarthrobacter polychromogenes</name>
    <dbReference type="NCBI Taxonomy" id="1676"/>
    <lineage>
        <taxon>Bacteria</taxon>
        <taxon>Bacillati</taxon>
        <taxon>Actinomycetota</taxon>
        <taxon>Actinomycetes</taxon>
        <taxon>Micrococcales</taxon>
        <taxon>Micrococcaceae</taxon>
        <taxon>Pseudarthrobacter</taxon>
    </lineage>
</organism>
<dbReference type="InterPro" id="IPR013786">
    <property type="entry name" value="AcylCoA_DH/ox_N"/>
</dbReference>
<dbReference type="InterPro" id="IPR013107">
    <property type="entry name" value="Acyl-CoA_DH_C"/>
</dbReference>
<keyword evidence="5" id="KW-1185">Reference proteome</keyword>
<evidence type="ECO:0000259" key="3">
    <source>
        <dbReference type="Pfam" id="PF08028"/>
    </source>
</evidence>
<evidence type="ECO:0000259" key="2">
    <source>
        <dbReference type="Pfam" id="PF02771"/>
    </source>
</evidence>
<dbReference type="PANTHER" id="PTHR43884:SF25">
    <property type="entry name" value="ACYL-COA DEHYDROGENASE YDBM-RELATED"/>
    <property type="match status" value="1"/>
</dbReference>
<evidence type="ECO:0000313" key="4">
    <source>
        <dbReference type="EMBL" id="GGG86152.1"/>
    </source>
</evidence>
<dbReference type="EMBL" id="BMKU01000001">
    <property type="protein sequence ID" value="GGG86152.1"/>
    <property type="molecule type" value="Genomic_DNA"/>
</dbReference>
<sequence length="386" mass="41694">MTPEEVLPHALLEQIRGRAAGYDRENAFFHEDLAELVEAGYLKMFVPADDGGLGFGLEAAAQCQRRLATAAPATALAVNMHLVWTGVAHVLKARGDSSLDFVLKEAAKGEIFAFGNSEAGNDSVLFDSRTTAMPLPGGGYSFTGTKIFTSLSPAWTRLGIFGKDPDGRDGEGELVHGFITRETPGYRIVDDWDTLGMRASQSNTTILDGATVPPERIFRRIPVGPSRDPLIFAIFACFETLLAAVYTGLGERALAVGVDTVKRRTSFKNNGRSYAQDPDIRWKVAAAAMAMDSLYPQLASVAAEVDGLVDHGPQWFPKLVGLKVNATETARRVVDLAIRVSGGSSYFRGSELERLYRDVLAGMFHPSDDESAHNTVANAWLGPLEG</sequence>
<name>A0ABQ1XCT2_9MICC</name>
<dbReference type="Pfam" id="PF08028">
    <property type="entry name" value="Acyl-CoA_dh_2"/>
    <property type="match status" value="1"/>
</dbReference>
<proteinExistence type="predicted"/>
<dbReference type="Gene3D" id="1.10.540.10">
    <property type="entry name" value="Acyl-CoA dehydrogenase/oxidase, N-terminal domain"/>
    <property type="match status" value="1"/>
</dbReference>
<dbReference type="InterPro" id="IPR009100">
    <property type="entry name" value="AcylCoA_DH/oxidase_NM_dom_sf"/>
</dbReference>
<reference evidence="5" key="1">
    <citation type="journal article" date="2019" name="Int. J. Syst. Evol. Microbiol.">
        <title>The Global Catalogue of Microorganisms (GCM) 10K type strain sequencing project: providing services to taxonomists for standard genome sequencing and annotation.</title>
        <authorList>
            <consortium name="The Broad Institute Genomics Platform"/>
            <consortium name="The Broad Institute Genome Sequencing Center for Infectious Disease"/>
            <person name="Wu L."/>
            <person name="Ma J."/>
        </authorList>
    </citation>
    <scope>NUCLEOTIDE SEQUENCE [LARGE SCALE GENOMIC DNA]</scope>
    <source>
        <strain evidence="5">CGMCC 1.1927</strain>
    </source>
</reference>
<dbReference type="SUPFAM" id="SSF47203">
    <property type="entry name" value="Acyl-CoA dehydrogenase C-terminal domain-like"/>
    <property type="match status" value="1"/>
</dbReference>